<reference evidence="2 3" key="1">
    <citation type="journal article" date="2011" name="J. Microbiol.">
        <title>Gramella jeungdoensis sp. nov., isolated from a solar saltern in Korea.</title>
        <authorList>
            <person name="Joung Y."/>
            <person name="Kim H."/>
            <person name="Jang T."/>
            <person name="Ahn T.S."/>
            <person name="Joh K."/>
        </authorList>
    </citation>
    <scope>NUCLEOTIDE SEQUENCE [LARGE SCALE GENOMIC DNA]</scope>
    <source>
        <strain evidence="2 3">KCTC 23123</strain>
    </source>
</reference>
<keyword evidence="1" id="KW-1133">Transmembrane helix</keyword>
<keyword evidence="1" id="KW-0812">Transmembrane</keyword>
<feature type="transmembrane region" description="Helical" evidence="1">
    <location>
        <begin position="56"/>
        <end position="73"/>
    </location>
</feature>
<name>A0A4Y8ATF2_9FLAO</name>
<sequence length="160" mass="18285">MNSKKHKNNIDLENKHKNDLGLGVPGNYFSTSKNELLTKIASEKKTKIVPLYQNKLIWFAVAGIALFIALTVFKPNAFPSVDKNPSIVSDTVNKYQNLDLVYNLLLNDYQDIMVTSLFMDDTDISNYIANNIIEEILIDEEIDSFILENIYHENLDLDLN</sequence>
<gene>
    <name evidence="2" type="ORF">E2488_10750</name>
</gene>
<keyword evidence="3" id="KW-1185">Reference proteome</keyword>
<evidence type="ECO:0000313" key="2">
    <source>
        <dbReference type="EMBL" id="TEW73946.1"/>
    </source>
</evidence>
<dbReference type="OrthoDB" id="1360310at2"/>
<dbReference type="AlphaFoldDB" id="A0A4Y8ATF2"/>
<dbReference type="EMBL" id="SNQI01000003">
    <property type="protein sequence ID" value="TEW73946.1"/>
    <property type="molecule type" value="Genomic_DNA"/>
</dbReference>
<accession>A0A4Y8ATF2</accession>
<proteinExistence type="predicted"/>
<dbReference type="RefSeq" id="WP_134248345.1">
    <property type="nucleotide sequence ID" value="NZ_SNQI01000003.1"/>
</dbReference>
<evidence type="ECO:0000313" key="3">
    <source>
        <dbReference type="Proteomes" id="UP000298517"/>
    </source>
</evidence>
<evidence type="ECO:0000256" key="1">
    <source>
        <dbReference type="SAM" id="Phobius"/>
    </source>
</evidence>
<protein>
    <submittedName>
        <fullName evidence="2">Uncharacterized protein</fullName>
    </submittedName>
</protein>
<keyword evidence="1" id="KW-0472">Membrane</keyword>
<organism evidence="2 3">
    <name type="scientific">Gramella jeungdoensis</name>
    <dbReference type="NCBI Taxonomy" id="708091"/>
    <lineage>
        <taxon>Bacteria</taxon>
        <taxon>Pseudomonadati</taxon>
        <taxon>Bacteroidota</taxon>
        <taxon>Flavobacteriia</taxon>
        <taxon>Flavobacteriales</taxon>
        <taxon>Flavobacteriaceae</taxon>
        <taxon>Christiangramia</taxon>
    </lineage>
</organism>
<dbReference type="Proteomes" id="UP000298517">
    <property type="component" value="Unassembled WGS sequence"/>
</dbReference>
<comment type="caution">
    <text evidence="2">The sequence shown here is derived from an EMBL/GenBank/DDBJ whole genome shotgun (WGS) entry which is preliminary data.</text>
</comment>